<dbReference type="InterPro" id="IPR012910">
    <property type="entry name" value="Plug_dom"/>
</dbReference>
<dbReference type="PANTHER" id="PTHR32552">
    <property type="entry name" value="FERRICHROME IRON RECEPTOR-RELATED"/>
    <property type="match status" value="1"/>
</dbReference>
<feature type="domain" description="TonB-dependent receptor-like beta-barrel" evidence="14">
    <location>
        <begin position="285"/>
        <end position="737"/>
    </location>
</feature>
<evidence type="ECO:0000256" key="1">
    <source>
        <dbReference type="ARBA" id="ARBA00004571"/>
    </source>
</evidence>
<comment type="similarity">
    <text evidence="11 12">Belongs to the TonB-dependent receptor family.</text>
</comment>
<dbReference type="InterPro" id="IPR039426">
    <property type="entry name" value="TonB-dep_rcpt-like"/>
</dbReference>
<evidence type="ECO:0000256" key="11">
    <source>
        <dbReference type="PROSITE-ProRule" id="PRU01360"/>
    </source>
</evidence>
<evidence type="ECO:0000256" key="5">
    <source>
        <dbReference type="ARBA" id="ARBA00022692"/>
    </source>
</evidence>
<evidence type="ECO:0000259" key="14">
    <source>
        <dbReference type="Pfam" id="PF00593"/>
    </source>
</evidence>
<dbReference type="CDD" id="cd01347">
    <property type="entry name" value="ligand_gated_channel"/>
    <property type="match status" value="1"/>
</dbReference>
<keyword evidence="10 11" id="KW-0998">Cell outer membrane</keyword>
<keyword evidence="3 11" id="KW-1134">Transmembrane beta strand</keyword>
<keyword evidence="9 11" id="KW-0472">Membrane</keyword>
<gene>
    <name evidence="16" type="ORF">ACFPN2_05430</name>
</gene>
<dbReference type="Gene3D" id="2.40.170.20">
    <property type="entry name" value="TonB-dependent receptor, beta-barrel domain"/>
    <property type="match status" value="1"/>
</dbReference>
<keyword evidence="7" id="KW-0406">Ion transport</keyword>
<evidence type="ECO:0000256" key="13">
    <source>
        <dbReference type="SAM" id="SignalP"/>
    </source>
</evidence>
<evidence type="ECO:0000256" key="4">
    <source>
        <dbReference type="ARBA" id="ARBA00022496"/>
    </source>
</evidence>
<dbReference type="Pfam" id="PF00593">
    <property type="entry name" value="TonB_dep_Rec_b-barrel"/>
    <property type="match status" value="1"/>
</dbReference>
<evidence type="ECO:0000256" key="6">
    <source>
        <dbReference type="ARBA" id="ARBA00023004"/>
    </source>
</evidence>
<reference evidence="17" key="1">
    <citation type="journal article" date="2019" name="Int. J. Syst. Evol. Microbiol.">
        <title>The Global Catalogue of Microorganisms (GCM) 10K type strain sequencing project: providing services to taxonomists for standard genome sequencing and annotation.</title>
        <authorList>
            <consortium name="The Broad Institute Genomics Platform"/>
            <consortium name="The Broad Institute Genome Sequencing Center for Infectious Disease"/>
            <person name="Wu L."/>
            <person name="Ma J."/>
        </authorList>
    </citation>
    <scope>NUCLEOTIDE SEQUENCE [LARGE SCALE GENOMIC DNA]</scope>
    <source>
        <strain evidence="17">CGMCC 1.10759</strain>
    </source>
</reference>
<evidence type="ECO:0000256" key="8">
    <source>
        <dbReference type="ARBA" id="ARBA00023077"/>
    </source>
</evidence>
<keyword evidence="5 11" id="KW-0812">Transmembrane</keyword>
<keyword evidence="8 12" id="KW-0798">TonB box</keyword>
<keyword evidence="2 11" id="KW-0813">Transport</keyword>
<dbReference type="PROSITE" id="PS52016">
    <property type="entry name" value="TONB_DEPENDENT_REC_3"/>
    <property type="match status" value="1"/>
</dbReference>
<organism evidence="16 17">
    <name type="scientific">Steroidobacter flavus</name>
    <dbReference type="NCBI Taxonomy" id="1842136"/>
    <lineage>
        <taxon>Bacteria</taxon>
        <taxon>Pseudomonadati</taxon>
        <taxon>Pseudomonadota</taxon>
        <taxon>Gammaproteobacteria</taxon>
        <taxon>Steroidobacterales</taxon>
        <taxon>Steroidobacteraceae</taxon>
        <taxon>Steroidobacter</taxon>
    </lineage>
</organism>
<evidence type="ECO:0000256" key="12">
    <source>
        <dbReference type="RuleBase" id="RU003357"/>
    </source>
</evidence>
<evidence type="ECO:0000256" key="7">
    <source>
        <dbReference type="ARBA" id="ARBA00023065"/>
    </source>
</evidence>
<protein>
    <submittedName>
        <fullName evidence="16">TonB-dependent receptor</fullName>
    </submittedName>
</protein>
<comment type="caution">
    <text evidence="16">The sequence shown here is derived from an EMBL/GenBank/DDBJ whole genome shotgun (WGS) entry which is preliminary data.</text>
</comment>
<keyword evidence="16" id="KW-0675">Receptor</keyword>
<feature type="signal peptide" evidence="13">
    <location>
        <begin position="1"/>
        <end position="26"/>
    </location>
</feature>
<keyword evidence="13" id="KW-0732">Signal</keyword>
<feature type="chain" id="PRO_5046556374" evidence="13">
    <location>
        <begin position="27"/>
        <end position="771"/>
    </location>
</feature>
<evidence type="ECO:0000313" key="17">
    <source>
        <dbReference type="Proteomes" id="UP001595904"/>
    </source>
</evidence>
<dbReference type="InterPro" id="IPR000531">
    <property type="entry name" value="Beta-barrel_TonB"/>
</dbReference>
<evidence type="ECO:0000259" key="15">
    <source>
        <dbReference type="Pfam" id="PF07715"/>
    </source>
</evidence>
<sequence>MNTRTHLAAAMSAAVLASTIPLHALAQESAAAGEGLEEIVVTAQKREQKLQEVPMAVTAVSGVQLEQQGITQFQDLLRSVPGVSFAGTEPGQSRYAIRGVSTEASSPTVGVYLDDISLVSISTSFAGAIDPAFFDFERVEVLKGPQGTLYGGSAMGGAIKYVSRQAEIDKTSFSTAAGMSSTRGGDISYEAEGVANIPLVAEKLAIRAGVSYRKTGGYIDNVPNGDTEVWTRSTTNPPAAIQPTRYSTLSAFRQDDTNERDLLSVRLSAKYTPTDTLTIVPAVFFQKSEKDGTDTFFTNLPEYQVSYRFAQPTKDDVGIYSLTLTNDFGGATLTSISAYVDRDVNWDRDYSLFIGNLAGAFFPYDSYNTSDTTTKTFTQELRLSGEAIGGRLQWVGGLYYADQEDRLLQIVDTVGAGVPFGLGTDVTYFGDQRTDSKQFAAFGELTFEILSNLDLTVGLRYFDQDQTVNAEFDGIFNGGASTVDNKKSSEDGVTPKVSLTWRATPDNLLYTTASKGFRQGGPNRFNTNSPLCAPDFERLGIDRVPDSYRPDTLWTYEVGSKNQVLDRRATVNAAVYYTDWSKIQQQVNLPTCGFQFVGNVGAAEIKGAELAIEAAVTDALTIGGTASYTDAEITESAPGVSAQVGQSVLDTPEWMGNVYGDYKFRLSETMDATIRAEYQYRDSSLRQFDTTMLVAYPNGTSANVPNMTQIQGSYDIVNLNFTIFRGDWQYRLFVNNLLDESPYLDFSRTSGESSATTLRPRTIGVGARVNF</sequence>
<dbReference type="Pfam" id="PF07715">
    <property type="entry name" value="Plug"/>
    <property type="match status" value="1"/>
</dbReference>
<comment type="subcellular location">
    <subcellularLocation>
        <location evidence="1 11">Cell outer membrane</location>
        <topology evidence="1 11">Multi-pass membrane protein</topology>
    </subcellularLocation>
</comment>
<keyword evidence="17" id="KW-1185">Reference proteome</keyword>
<evidence type="ECO:0000256" key="10">
    <source>
        <dbReference type="ARBA" id="ARBA00023237"/>
    </source>
</evidence>
<name>A0ABV8SLQ2_9GAMM</name>
<dbReference type="InterPro" id="IPR036942">
    <property type="entry name" value="Beta-barrel_TonB_sf"/>
</dbReference>
<evidence type="ECO:0000313" key="16">
    <source>
        <dbReference type="EMBL" id="MFC4308518.1"/>
    </source>
</evidence>
<keyword evidence="4" id="KW-0410">Iron transport</keyword>
<dbReference type="EMBL" id="JBHSDU010000003">
    <property type="protein sequence ID" value="MFC4308518.1"/>
    <property type="molecule type" value="Genomic_DNA"/>
</dbReference>
<dbReference type="RefSeq" id="WP_380595618.1">
    <property type="nucleotide sequence ID" value="NZ_JBHSDU010000003.1"/>
</dbReference>
<evidence type="ECO:0000256" key="9">
    <source>
        <dbReference type="ARBA" id="ARBA00023136"/>
    </source>
</evidence>
<feature type="domain" description="TonB-dependent receptor plug" evidence="15">
    <location>
        <begin position="50"/>
        <end position="158"/>
    </location>
</feature>
<accession>A0ABV8SLQ2</accession>
<evidence type="ECO:0000256" key="3">
    <source>
        <dbReference type="ARBA" id="ARBA00022452"/>
    </source>
</evidence>
<dbReference type="Proteomes" id="UP001595904">
    <property type="component" value="Unassembled WGS sequence"/>
</dbReference>
<evidence type="ECO:0000256" key="2">
    <source>
        <dbReference type="ARBA" id="ARBA00022448"/>
    </source>
</evidence>
<keyword evidence="6" id="KW-0408">Iron</keyword>
<dbReference type="SUPFAM" id="SSF56935">
    <property type="entry name" value="Porins"/>
    <property type="match status" value="1"/>
</dbReference>
<dbReference type="PANTHER" id="PTHR32552:SF81">
    <property type="entry name" value="TONB-DEPENDENT OUTER MEMBRANE RECEPTOR"/>
    <property type="match status" value="1"/>
</dbReference>
<proteinExistence type="inferred from homology"/>